<keyword evidence="3" id="KW-0949">S-adenosyl-L-methionine</keyword>
<accession>A0A1F8EBH1</accession>
<dbReference type="GO" id="GO:0051536">
    <property type="term" value="F:iron-sulfur cluster binding"/>
    <property type="evidence" value="ECO:0007669"/>
    <property type="project" value="UniProtKB-KW"/>
</dbReference>
<dbReference type="PANTHER" id="PTHR11228">
    <property type="entry name" value="RADICAL SAM DOMAIN PROTEIN"/>
    <property type="match status" value="1"/>
</dbReference>
<evidence type="ECO:0000256" key="5">
    <source>
        <dbReference type="ARBA" id="ARBA00023004"/>
    </source>
</evidence>
<dbReference type="InterPro" id="IPR023885">
    <property type="entry name" value="4Fe4S-binding_SPASM_dom"/>
</dbReference>
<evidence type="ECO:0000259" key="7">
    <source>
        <dbReference type="PROSITE" id="PS51918"/>
    </source>
</evidence>
<dbReference type="CDD" id="cd21109">
    <property type="entry name" value="SPASM"/>
    <property type="match status" value="1"/>
</dbReference>
<dbReference type="Pfam" id="PF13186">
    <property type="entry name" value="SPASM"/>
    <property type="match status" value="1"/>
</dbReference>
<keyword evidence="2" id="KW-0004">4Fe-4S</keyword>
<protein>
    <recommendedName>
        <fullName evidence="7">Radical SAM core domain-containing protein</fullName>
    </recommendedName>
</protein>
<evidence type="ECO:0000256" key="6">
    <source>
        <dbReference type="ARBA" id="ARBA00023014"/>
    </source>
</evidence>
<dbReference type="CDD" id="cd01335">
    <property type="entry name" value="Radical_SAM"/>
    <property type="match status" value="1"/>
</dbReference>
<dbReference type="EMBL" id="MGJA01000003">
    <property type="protein sequence ID" value="OGM98206.1"/>
    <property type="molecule type" value="Genomic_DNA"/>
</dbReference>
<sequence length="396" mass="45884">MTKKVEDMPGTPPHQKKAFSCKRYRENITPVSIRKLIVLVELEKQNRRSPYSEKVLAGVIDFLLNTDFHNLEGRGMKKSFARTELETAVSYLDENLTIQYLVYRYKFAVYSVNRIVNDFPIVLAIEPTSLCNLKCTMCFQADRSFFTSKPLMGFMDMDLYRRIIDEANEHQLCSIVLASRGEPMLHKNLAEMIRYANRKRIIDVKLNTNATRLTEEKSRELLEAEPKTLVFSVDAGNKEEFEAIRVGADFDKVVQNITRFNDIRAKEFSHSQTRTRISMTVFRATQDVKEAENCWSGLVDEFAVNPSDYRLDIYEHPPLPDETKACSLLWERLYIWWDGKVNPCDIDYKSCLHLGTVDENTSVQSIWLGEKMQSLRKSHSEGRKNDNYPCSQCYGS</sequence>
<dbReference type="SFLD" id="SFLDS00029">
    <property type="entry name" value="Radical_SAM"/>
    <property type="match status" value="1"/>
</dbReference>
<feature type="domain" description="Radical SAM core" evidence="7">
    <location>
        <begin position="117"/>
        <end position="345"/>
    </location>
</feature>
<gene>
    <name evidence="8" type="ORF">A2735_00665</name>
</gene>
<dbReference type="Gene3D" id="3.20.20.70">
    <property type="entry name" value="Aldolase class I"/>
    <property type="match status" value="1"/>
</dbReference>
<evidence type="ECO:0000256" key="2">
    <source>
        <dbReference type="ARBA" id="ARBA00022485"/>
    </source>
</evidence>
<dbReference type="Pfam" id="PF04055">
    <property type="entry name" value="Radical_SAM"/>
    <property type="match status" value="1"/>
</dbReference>
<keyword evidence="6" id="KW-0411">Iron-sulfur</keyword>
<dbReference type="InterPro" id="IPR058240">
    <property type="entry name" value="rSAM_sf"/>
</dbReference>
<keyword evidence="5" id="KW-0408">Iron</keyword>
<dbReference type="STRING" id="1802660.A2735_00665"/>
<comment type="caution">
    <text evidence="8">The sequence shown here is derived from an EMBL/GenBank/DDBJ whole genome shotgun (WGS) entry which is preliminary data.</text>
</comment>
<dbReference type="SUPFAM" id="SSF102114">
    <property type="entry name" value="Radical SAM enzymes"/>
    <property type="match status" value="1"/>
</dbReference>
<dbReference type="PANTHER" id="PTHR11228:SF7">
    <property type="entry name" value="PQQA PEPTIDE CYCLASE"/>
    <property type="match status" value="1"/>
</dbReference>
<evidence type="ECO:0000313" key="9">
    <source>
        <dbReference type="Proteomes" id="UP000178520"/>
    </source>
</evidence>
<dbReference type="Proteomes" id="UP000178520">
    <property type="component" value="Unassembled WGS sequence"/>
</dbReference>
<evidence type="ECO:0000256" key="4">
    <source>
        <dbReference type="ARBA" id="ARBA00022723"/>
    </source>
</evidence>
<dbReference type="SFLD" id="SFLDG01067">
    <property type="entry name" value="SPASM/twitch_domain_containing"/>
    <property type="match status" value="1"/>
</dbReference>
<dbReference type="InterPro" id="IPR050377">
    <property type="entry name" value="Radical_SAM_PqqE_MftC-like"/>
</dbReference>
<keyword evidence="4" id="KW-0479">Metal-binding</keyword>
<reference evidence="8 9" key="1">
    <citation type="journal article" date="2016" name="Nat. Commun.">
        <title>Thousands of microbial genomes shed light on interconnected biogeochemical processes in an aquifer system.</title>
        <authorList>
            <person name="Anantharaman K."/>
            <person name="Brown C.T."/>
            <person name="Hug L.A."/>
            <person name="Sharon I."/>
            <person name="Castelle C.J."/>
            <person name="Probst A.J."/>
            <person name="Thomas B.C."/>
            <person name="Singh A."/>
            <person name="Wilkins M.J."/>
            <person name="Karaoz U."/>
            <person name="Brodie E.L."/>
            <person name="Williams K.H."/>
            <person name="Hubbard S.S."/>
            <person name="Banfield J.F."/>
        </authorList>
    </citation>
    <scope>NUCLEOTIDE SEQUENCE [LARGE SCALE GENOMIC DNA]</scope>
</reference>
<comment type="cofactor">
    <cofactor evidence="1">
        <name>[4Fe-4S] cluster</name>
        <dbReference type="ChEBI" id="CHEBI:49883"/>
    </cofactor>
</comment>
<evidence type="ECO:0000313" key="8">
    <source>
        <dbReference type="EMBL" id="OGM98206.1"/>
    </source>
</evidence>
<dbReference type="PROSITE" id="PS51918">
    <property type="entry name" value="RADICAL_SAM"/>
    <property type="match status" value="1"/>
</dbReference>
<proteinExistence type="predicted"/>
<dbReference type="InterPro" id="IPR034391">
    <property type="entry name" value="AdoMet-like_SPASM_containing"/>
</dbReference>
<dbReference type="AlphaFoldDB" id="A0A1F8EBH1"/>
<dbReference type="GO" id="GO:0046872">
    <property type="term" value="F:metal ion binding"/>
    <property type="evidence" value="ECO:0007669"/>
    <property type="project" value="UniProtKB-KW"/>
</dbReference>
<evidence type="ECO:0000256" key="3">
    <source>
        <dbReference type="ARBA" id="ARBA00022691"/>
    </source>
</evidence>
<dbReference type="SFLD" id="SFLDG01387">
    <property type="entry name" value="BtrN-like_SPASM_domain_contain"/>
    <property type="match status" value="1"/>
</dbReference>
<dbReference type="GO" id="GO:0003824">
    <property type="term" value="F:catalytic activity"/>
    <property type="evidence" value="ECO:0007669"/>
    <property type="project" value="InterPro"/>
</dbReference>
<evidence type="ECO:0000256" key="1">
    <source>
        <dbReference type="ARBA" id="ARBA00001966"/>
    </source>
</evidence>
<dbReference type="InterPro" id="IPR013785">
    <property type="entry name" value="Aldolase_TIM"/>
</dbReference>
<dbReference type="InterPro" id="IPR007197">
    <property type="entry name" value="rSAM"/>
</dbReference>
<organism evidence="8 9">
    <name type="scientific">Candidatus Yanofskybacteria bacterium RIFCSPHIGHO2_01_FULL_41_21</name>
    <dbReference type="NCBI Taxonomy" id="1802660"/>
    <lineage>
        <taxon>Bacteria</taxon>
        <taxon>Candidatus Yanofskyibacteriota</taxon>
    </lineage>
</organism>
<name>A0A1F8EBH1_9BACT</name>